<proteinExistence type="predicted"/>
<comment type="caution">
    <text evidence="1">The sequence shown here is derived from an EMBL/GenBank/DDBJ whole genome shotgun (WGS) entry which is preliminary data.</text>
</comment>
<evidence type="ECO:0000313" key="1">
    <source>
        <dbReference type="EMBL" id="KAI3780997.1"/>
    </source>
</evidence>
<evidence type="ECO:0000313" key="2">
    <source>
        <dbReference type="Proteomes" id="UP001055811"/>
    </source>
</evidence>
<protein>
    <submittedName>
        <fullName evidence="1">Uncharacterized protein</fullName>
    </submittedName>
</protein>
<reference evidence="1 2" key="2">
    <citation type="journal article" date="2022" name="Mol. Ecol. Resour.">
        <title>The genomes of chicory, endive, great burdock and yacon provide insights into Asteraceae paleo-polyploidization history and plant inulin production.</title>
        <authorList>
            <person name="Fan W."/>
            <person name="Wang S."/>
            <person name="Wang H."/>
            <person name="Wang A."/>
            <person name="Jiang F."/>
            <person name="Liu H."/>
            <person name="Zhao H."/>
            <person name="Xu D."/>
            <person name="Zhang Y."/>
        </authorList>
    </citation>
    <scope>NUCLEOTIDE SEQUENCE [LARGE SCALE GENOMIC DNA]</scope>
    <source>
        <strain evidence="2">cv. Punajuju</strain>
        <tissue evidence="1">Leaves</tissue>
    </source>
</reference>
<name>A0ACB9GC06_CICIN</name>
<organism evidence="1 2">
    <name type="scientific">Cichorium intybus</name>
    <name type="common">Chicory</name>
    <dbReference type="NCBI Taxonomy" id="13427"/>
    <lineage>
        <taxon>Eukaryota</taxon>
        <taxon>Viridiplantae</taxon>
        <taxon>Streptophyta</taxon>
        <taxon>Embryophyta</taxon>
        <taxon>Tracheophyta</taxon>
        <taxon>Spermatophyta</taxon>
        <taxon>Magnoliopsida</taxon>
        <taxon>eudicotyledons</taxon>
        <taxon>Gunneridae</taxon>
        <taxon>Pentapetalae</taxon>
        <taxon>asterids</taxon>
        <taxon>campanulids</taxon>
        <taxon>Asterales</taxon>
        <taxon>Asteraceae</taxon>
        <taxon>Cichorioideae</taxon>
        <taxon>Cichorieae</taxon>
        <taxon>Cichoriinae</taxon>
        <taxon>Cichorium</taxon>
    </lineage>
</organism>
<gene>
    <name evidence="1" type="ORF">L2E82_10994</name>
</gene>
<dbReference type="Proteomes" id="UP001055811">
    <property type="component" value="Linkage Group LG02"/>
</dbReference>
<sequence>MGTVNELLPTTRTKAFQGDKGGFGDKGINIPELDSDQSSSSQNSILTDFGELDDSFIDDSSSRNSSKQYVESQIPRYGDVRGWMCSDRQIDSIAEVDGIGSGGGSDSPSSSDGKKTELVKYAQLN</sequence>
<reference evidence="2" key="1">
    <citation type="journal article" date="2022" name="Mol. Ecol. Resour.">
        <title>The genomes of chicory, endive, great burdock and yacon provide insights into Asteraceae palaeo-polyploidization history and plant inulin production.</title>
        <authorList>
            <person name="Fan W."/>
            <person name="Wang S."/>
            <person name="Wang H."/>
            <person name="Wang A."/>
            <person name="Jiang F."/>
            <person name="Liu H."/>
            <person name="Zhao H."/>
            <person name="Xu D."/>
            <person name="Zhang Y."/>
        </authorList>
    </citation>
    <scope>NUCLEOTIDE SEQUENCE [LARGE SCALE GENOMIC DNA]</scope>
    <source>
        <strain evidence="2">cv. Punajuju</strain>
    </source>
</reference>
<dbReference type="EMBL" id="CM042010">
    <property type="protein sequence ID" value="KAI3780997.1"/>
    <property type="molecule type" value="Genomic_DNA"/>
</dbReference>
<accession>A0ACB9GC06</accession>
<keyword evidence="2" id="KW-1185">Reference proteome</keyword>